<keyword evidence="4" id="KW-1185">Reference proteome</keyword>
<gene>
    <name evidence="3" type="primary">fabG_3</name>
    <name evidence="3" type="ORF">GCM10009745_35300</name>
</gene>
<keyword evidence="2" id="KW-0560">Oxidoreductase</keyword>
<dbReference type="EMBL" id="BAAANF010000012">
    <property type="protein sequence ID" value="GAA1687460.1"/>
    <property type="molecule type" value="Genomic_DNA"/>
</dbReference>
<evidence type="ECO:0000313" key="4">
    <source>
        <dbReference type="Proteomes" id="UP001500280"/>
    </source>
</evidence>
<name>A0ABP4TG69_9ACTN</name>
<proteinExistence type="inferred from homology"/>
<dbReference type="InterPro" id="IPR002347">
    <property type="entry name" value="SDR_fam"/>
</dbReference>
<dbReference type="InterPro" id="IPR036291">
    <property type="entry name" value="NAD(P)-bd_dom_sf"/>
</dbReference>
<protein>
    <submittedName>
        <fullName evidence="3">3-oxoacyl-[acyl-carrier-protein] reductase</fullName>
    </submittedName>
</protein>
<sequence length="259" mass="27174">MELGLKDAAVLVTGGSSGIGRAAAIGYGREGARVAITYGSRKEAAAEVVAEIEAAGGQGFAVPMDLNAAGSIEAAVAAVIERWGGLDVAVANAVNWGKLGFHGRPEKIEDAPEDWWTEVLRANLEGNFRFVQQVAPALRRSDAGRLVLVSTDVTLRPLPGSWPYGAAKAGLHGFMTALSYDLGADGVLVNVVMPGITLEDGKHRVIPQEATDEIAKAFSARRLPHTTEVADTILFLTSPRTPAIQGEIIRVTGGALLQQ</sequence>
<accession>A0ABP4TG69</accession>
<dbReference type="PANTHER" id="PTHR43639:SF1">
    <property type="entry name" value="SHORT-CHAIN DEHYDROGENASE_REDUCTASE FAMILY PROTEIN"/>
    <property type="match status" value="1"/>
</dbReference>
<evidence type="ECO:0000256" key="2">
    <source>
        <dbReference type="ARBA" id="ARBA00023002"/>
    </source>
</evidence>
<dbReference type="PANTHER" id="PTHR43639">
    <property type="entry name" value="OXIDOREDUCTASE, SHORT-CHAIN DEHYDROGENASE/REDUCTASE FAMILY (AFU_ORTHOLOGUE AFUA_5G02870)"/>
    <property type="match status" value="1"/>
</dbReference>
<dbReference type="SUPFAM" id="SSF51735">
    <property type="entry name" value="NAD(P)-binding Rossmann-fold domains"/>
    <property type="match status" value="1"/>
</dbReference>
<comment type="similarity">
    <text evidence="1">Belongs to the short-chain dehydrogenases/reductases (SDR) family.</text>
</comment>
<comment type="caution">
    <text evidence="3">The sequence shown here is derived from an EMBL/GenBank/DDBJ whole genome shotgun (WGS) entry which is preliminary data.</text>
</comment>
<dbReference type="Gene3D" id="3.40.50.720">
    <property type="entry name" value="NAD(P)-binding Rossmann-like Domain"/>
    <property type="match status" value="1"/>
</dbReference>
<dbReference type="Proteomes" id="UP001500280">
    <property type="component" value="Unassembled WGS sequence"/>
</dbReference>
<organism evidence="3 4">
    <name type="scientific">Kribbella yunnanensis</name>
    <dbReference type="NCBI Taxonomy" id="190194"/>
    <lineage>
        <taxon>Bacteria</taxon>
        <taxon>Bacillati</taxon>
        <taxon>Actinomycetota</taxon>
        <taxon>Actinomycetes</taxon>
        <taxon>Propionibacteriales</taxon>
        <taxon>Kribbellaceae</taxon>
        <taxon>Kribbella</taxon>
    </lineage>
</organism>
<dbReference type="CDD" id="cd05233">
    <property type="entry name" value="SDR_c"/>
    <property type="match status" value="1"/>
</dbReference>
<evidence type="ECO:0000256" key="1">
    <source>
        <dbReference type="ARBA" id="ARBA00006484"/>
    </source>
</evidence>
<dbReference type="PRINTS" id="PR00081">
    <property type="entry name" value="GDHRDH"/>
</dbReference>
<reference evidence="4" key="1">
    <citation type="journal article" date="2019" name="Int. J. Syst. Evol. Microbiol.">
        <title>The Global Catalogue of Microorganisms (GCM) 10K type strain sequencing project: providing services to taxonomists for standard genome sequencing and annotation.</title>
        <authorList>
            <consortium name="The Broad Institute Genomics Platform"/>
            <consortium name="The Broad Institute Genome Sequencing Center for Infectious Disease"/>
            <person name="Wu L."/>
            <person name="Ma J."/>
        </authorList>
    </citation>
    <scope>NUCLEOTIDE SEQUENCE [LARGE SCALE GENOMIC DNA]</scope>
    <source>
        <strain evidence="4">JCM 14307</strain>
    </source>
</reference>
<dbReference type="Pfam" id="PF13561">
    <property type="entry name" value="adh_short_C2"/>
    <property type="match status" value="1"/>
</dbReference>
<evidence type="ECO:0000313" key="3">
    <source>
        <dbReference type="EMBL" id="GAA1687460.1"/>
    </source>
</evidence>
<dbReference type="RefSeq" id="WP_344152515.1">
    <property type="nucleotide sequence ID" value="NZ_BAAANF010000012.1"/>
</dbReference>